<proteinExistence type="predicted"/>
<gene>
    <name evidence="1" type="primary">rstA_1</name>
    <name evidence="1" type="ORF">SGGMMB4_03352</name>
</gene>
<protein>
    <submittedName>
        <fullName evidence="1">Transcriptional regulatory protein RstA</fullName>
    </submittedName>
</protein>
<accession>A0A193QK46</accession>
<evidence type="ECO:0000313" key="1">
    <source>
        <dbReference type="EMBL" id="CRL45552.1"/>
    </source>
</evidence>
<dbReference type="AlphaFoldDB" id="A0A193QK46"/>
<evidence type="ECO:0000313" key="2">
    <source>
        <dbReference type="Proteomes" id="UP000245838"/>
    </source>
</evidence>
<name>A0A193QK46_SODGM</name>
<organism evidence="1 2">
    <name type="scientific">Sodalis glossinidius (strain morsitans)</name>
    <dbReference type="NCBI Taxonomy" id="343509"/>
    <lineage>
        <taxon>Bacteria</taxon>
        <taxon>Pseudomonadati</taxon>
        <taxon>Pseudomonadota</taxon>
        <taxon>Gammaproteobacteria</taxon>
        <taxon>Enterobacterales</taxon>
        <taxon>Bruguierivoracaceae</taxon>
        <taxon>Sodalis</taxon>
    </lineage>
</organism>
<dbReference type="EMBL" id="LN854557">
    <property type="protein sequence ID" value="CRL45552.1"/>
    <property type="molecule type" value="Genomic_DNA"/>
</dbReference>
<reference evidence="1 2" key="1">
    <citation type="submission" date="2015-05" db="EMBL/GenBank/DDBJ databases">
        <authorList>
            <person name="Goodhead I."/>
        </authorList>
    </citation>
    <scope>NUCLEOTIDE SEQUENCE [LARGE SCALE GENOMIC DNA]</scope>
    <source>
        <strain evidence="2">morsitans</strain>
    </source>
</reference>
<dbReference type="Proteomes" id="UP000245838">
    <property type="component" value="Chromosome sggmmb4_Chromosome"/>
</dbReference>
<sequence length="57" mass="6699">MNKIVYVEDDSEFGNLIAAWLGKHDFEVIVEPRGGRLSKRRRPIWYCWIFSCPAKTV</sequence>